<protein>
    <submittedName>
        <fullName evidence="1">Uncharacterized protein</fullName>
    </submittedName>
</protein>
<name>A0A2H9TFY4_9FUNG</name>
<proteinExistence type="predicted"/>
<gene>
    <name evidence="1" type="ORF">PSACC_03558</name>
</gene>
<evidence type="ECO:0000313" key="2">
    <source>
        <dbReference type="Proteomes" id="UP000240830"/>
    </source>
</evidence>
<dbReference type="Proteomes" id="UP000240830">
    <property type="component" value="Unassembled WGS sequence"/>
</dbReference>
<dbReference type="AlphaFoldDB" id="A0A2H9TFY4"/>
<reference evidence="1 2" key="1">
    <citation type="submission" date="2016-10" db="EMBL/GenBank/DDBJ databases">
        <title>The genome of Paramicrosporidium saccamoebae is the missing link in understanding Cryptomycota and Microsporidia evolution.</title>
        <authorList>
            <person name="Quandt C.A."/>
            <person name="Beaudet D."/>
            <person name="Corsaro D."/>
            <person name="Michel R."/>
            <person name="Corradi N."/>
            <person name="James T."/>
        </authorList>
    </citation>
    <scope>NUCLEOTIDE SEQUENCE [LARGE SCALE GENOMIC DNA]</scope>
    <source>
        <strain evidence="1 2">KSL3</strain>
    </source>
</reference>
<comment type="caution">
    <text evidence="1">The sequence shown here is derived from an EMBL/GenBank/DDBJ whole genome shotgun (WGS) entry which is preliminary data.</text>
</comment>
<organism evidence="1 2">
    <name type="scientific">Paramicrosporidium saccamoebae</name>
    <dbReference type="NCBI Taxonomy" id="1246581"/>
    <lineage>
        <taxon>Eukaryota</taxon>
        <taxon>Fungi</taxon>
        <taxon>Fungi incertae sedis</taxon>
        <taxon>Cryptomycota</taxon>
        <taxon>Cryptomycota incertae sedis</taxon>
        <taxon>Paramicrosporidium</taxon>
    </lineage>
</organism>
<keyword evidence="2" id="KW-1185">Reference proteome</keyword>
<evidence type="ECO:0000313" key="1">
    <source>
        <dbReference type="EMBL" id="PJF16635.1"/>
    </source>
</evidence>
<dbReference type="EMBL" id="MTSL01000213">
    <property type="protein sequence ID" value="PJF16635.1"/>
    <property type="molecule type" value="Genomic_DNA"/>
</dbReference>
<sequence>MSTFSVNAIVSRATLLVERVGRCSLAGYHRARYVVQGPMRNAALVGREFARTVGRERQYGWPREGLWQQAKLQYAQAWNTLFPTTIREQGKWAEALAGRVKELTWKQVGEGTLVVGEIISIYYMSKLLAVSGKKTIQTFI</sequence>
<accession>A0A2H9TFY4</accession>